<sequence>MRGWRDRGRRLAVVSGLFAVLVAPATAPAAAVPAGHPVGRSAARAGAGPDEPDVAVVVTAGTGRTEAWRAGELAFDRLRGLLDPAYSGTERVPEEWAEGRYPRVRFTVLWGLTGVGGWPQTRRAPGGDVAMLRQDQLFLAPDGTPWVRTDPAPDLPDDDIRWHRVPRGEYDRLAGVGFMGLGGAQPAVGEAGAGEGGAREGVWWAAGGLALGVAGTLLTRRAAARRGARPPRDEPRQELIDG</sequence>
<evidence type="ECO:0000256" key="2">
    <source>
        <dbReference type="SAM" id="SignalP"/>
    </source>
</evidence>
<dbReference type="EMBL" id="LN831790">
    <property type="protein sequence ID" value="CQR64108.1"/>
    <property type="molecule type" value="Genomic_DNA"/>
</dbReference>
<keyword evidence="2" id="KW-0732">Signal</keyword>
<dbReference type="Proteomes" id="UP000035016">
    <property type="component" value="Chromosome Chromosome"/>
</dbReference>
<accession>A0A0F7VZT9</accession>
<feature type="chain" id="PRO_5002524820" description="Secreted Protein" evidence="2">
    <location>
        <begin position="30"/>
        <end position="242"/>
    </location>
</feature>
<dbReference type="KEGG" id="sle:sle_46500"/>
<feature type="signal peptide" evidence="2">
    <location>
        <begin position="1"/>
        <end position="29"/>
    </location>
</feature>
<feature type="region of interest" description="Disordered" evidence="1">
    <location>
        <begin position="31"/>
        <end position="50"/>
    </location>
</feature>
<evidence type="ECO:0000313" key="4">
    <source>
        <dbReference type="Proteomes" id="UP000035016"/>
    </source>
</evidence>
<evidence type="ECO:0000256" key="1">
    <source>
        <dbReference type="SAM" id="MobiDB-lite"/>
    </source>
</evidence>
<organism evidence="3 4">
    <name type="scientific">Streptomyces leeuwenhoekii</name>
    <dbReference type="NCBI Taxonomy" id="1437453"/>
    <lineage>
        <taxon>Bacteria</taxon>
        <taxon>Bacillati</taxon>
        <taxon>Actinomycetota</taxon>
        <taxon>Actinomycetes</taxon>
        <taxon>Kitasatosporales</taxon>
        <taxon>Streptomycetaceae</taxon>
        <taxon>Streptomyces</taxon>
    </lineage>
</organism>
<evidence type="ECO:0008006" key="5">
    <source>
        <dbReference type="Google" id="ProtNLM"/>
    </source>
</evidence>
<evidence type="ECO:0000313" key="3">
    <source>
        <dbReference type="EMBL" id="CQR64108.1"/>
    </source>
</evidence>
<name>A0A0F7VZT9_STRLW</name>
<reference evidence="3 4" key="1">
    <citation type="submission" date="2015-02" db="EMBL/GenBank/DDBJ databases">
        <authorList>
            <person name="Gomez-Escribano P.J."/>
        </authorList>
    </citation>
    <scope>NUCLEOTIDE SEQUENCE [LARGE SCALE GENOMIC DNA]</scope>
    <source>
        <strain evidence="4">C34 (DSM 42122 / NRRL B-24963)</strain>
    </source>
</reference>
<dbReference type="AlphaFoldDB" id="A0A0F7VZT9"/>
<protein>
    <recommendedName>
        <fullName evidence="5">Secreted Protein</fullName>
    </recommendedName>
</protein>
<gene>
    <name evidence="3" type="primary">sle_46500</name>
</gene>
<feature type="region of interest" description="Disordered" evidence="1">
    <location>
        <begin position="221"/>
        <end position="242"/>
    </location>
</feature>
<feature type="compositionally biased region" description="Basic and acidic residues" evidence="1">
    <location>
        <begin position="230"/>
        <end position="242"/>
    </location>
</feature>
<proteinExistence type="predicted"/>
<dbReference type="RefSeq" id="WP_242514017.1">
    <property type="nucleotide sequence ID" value="NZ_LN831790.1"/>
</dbReference>